<protein>
    <recommendedName>
        <fullName evidence="1">SnoaL-like domain-containing protein</fullName>
    </recommendedName>
</protein>
<evidence type="ECO:0000259" key="1">
    <source>
        <dbReference type="Pfam" id="PF12680"/>
    </source>
</evidence>
<dbReference type="PROSITE" id="PS51257">
    <property type="entry name" value="PROKAR_LIPOPROTEIN"/>
    <property type="match status" value="1"/>
</dbReference>
<gene>
    <name evidence="2" type="ORF">METZ01_LOCUS93541</name>
</gene>
<dbReference type="SUPFAM" id="SSF54427">
    <property type="entry name" value="NTF2-like"/>
    <property type="match status" value="1"/>
</dbReference>
<dbReference type="EMBL" id="UINC01009057">
    <property type="protein sequence ID" value="SVA40687.1"/>
    <property type="molecule type" value="Genomic_DNA"/>
</dbReference>
<proteinExistence type="predicted"/>
<organism evidence="2">
    <name type="scientific">marine metagenome</name>
    <dbReference type="NCBI Taxonomy" id="408172"/>
    <lineage>
        <taxon>unclassified sequences</taxon>
        <taxon>metagenomes</taxon>
        <taxon>ecological metagenomes</taxon>
    </lineage>
</organism>
<accession>A0A381VM00</accession>
<dbReference type="InterPro" id="IPR032710">
    <property type="entry name" value="NTF2-like_dom_sf"/>
</dbReference>
<dbReference type="AlphaFoldDB" id="A0A381VM00"/>
<name>A0A381VM00_9ZZZZ</name>
<evidence type="ECO:0000313" key="2">
    <source>
        <dbReference type="EMBL" id="SVA40687.1"/>
    </source>
</evidence>
<feature type="domain" description="SnoaL-like" evidence="1">
    <location>
        <begin position="38"/>
        <end position="145"/>
    </location>
</feature>
<dbReference type="Gene3D" id="3.10.450.50">
    <property type="match status" value="1"/>
</dbReference>
<sequence>MLKNYLLCLCAVLLGITGCSQSQNSDQYPYRERDINTVKSLYKAYQTNDMKTAADLLADNYKEFGPAIGDTTNKAETIDNNNGVYEFHSDIQYNDLEFYANDGHKGKHWVRVYGVWKVTHKETGKPIDVRYYEVFRIDEDGKIAELHTYWDTMDYWTDLDYEVTKKTEEEKK</sequence>
<reference evidence="2" key="1">
    <citation type="submission" date="2018-05" db="EMBL/GenBank/DDBJ databases">
        <authorList>
            <person name="Lanie J.A."/>
            <person name="Ng W.-L."/>
            <person name="Kazmierczak K.M."/>
            <person name="Andrzejewski T.M."/>
            <person name="Davidsen T.M."/>
            <person name="Wayne K.J."/>
            <person name="Tettelin H."/>
            <person name="Glass J.I."/>
            <person name="Rusch D."/>
            <person name="Podicherti R."/>
            <person name="Tsui H.-C.T."/>
            <person name="Winkler M.E."/>
        </authorList>
    </citation>
    <scope>NUCLEOTIDE SEQUENCE</scope>
</reference>
<dbReference type="Pfam" id="PF12680">
    <property type="entry name" value="SnoaL_2"/>
    <property type="match status" value="1"/>
</dbReference>
<dbReference type="InterPro" id="IPR037401">
    <property type="entry name" value="SnoaL-like"/>
</dbReference>